<dbReference type="SMART" id="SM00490">
    <property type="entry name" value="HELICc"/>
    <property type="match status" value="1"/>
</dbReference>
<dbReference type="SMART" id="SM00487">
    <property type="entry name" value="DEXDc"/>
    <property type="match status" value="1"/>
</dbReference>
<feature type="domain" description="Helicase C-terminal" evidence="3">
    <location>
        <begin position="987"/>
        <end position="1137"/>
    </location>
</feature>
<keyword evidence="5" id="KW-1185">Reference proteome</keyword>
<dbReference type="PANTHER" id="PTHR10799">
    <property type="entry name" value="SNF2/RAD54 HELICASE FAMILY"/>
    <property type="match status" value="1"/>
</dbReference>
<dbReference type="InterPro" id="IPR001650">
    <property type="entry name" value="Helicase_C-like"/>
</dbReference>
<dbReference type="PROSITE" id="PS51192">
    <property type="entry name" value="HELICASE_ATP_BIND_1"/>
    <property type="match status" value="1"/>
</dbReference>
<evidence type="ECO:0000259" key="3">
    <source>
        <dbReference type="PROSITE" id="PS51194"/>
    </source>
</evidence>
<evidence type="ECO:0000313" key="5">
    <source>
        <dbReference type="Proteomes" id="UP000618319"/>
    </source>
</evidence>
<dbReference type="Pfam" id="PF00271">
    <property type="entry name" value="Helicase_C"/>
    <property type="match status" value="1"/>
</dbReference>
<evidence type="ECO:0000259" key="2">
    <source>
        <dbReference type="PROSITE" id="PS51192"/>
    </source>
</evidence>
<reference evidence="4 5" key="1">
    <citation type="submission" date="2018-02" db="EMBL/GenBank/DDBJ databases">
        <title>Sphingobacterium KA21.</title>
        <authorList>
            <person name="Vasarhelyi B.M."/>
            <person name="Deshmukh S."/>
            <person name="Balint B."/>
            <person name="Kukolya J."/>
        </authorList>
    </citation>
    <scope>NUCLEOTIDE SEQUENCE [LARGE SCALE GENOMIC DNA]</scope>
    <source>
        <strain evidence="4 5">Ka21</strain>
    </source>
</reference>
<dbReference type="Pfam" id="PF00176">
    <property type="entry name" value="SNF2-rel_dom"/>
    <property type="match status" value="1"/>
</dbReference>
<dbReference type="CDD" id="cd18793">
    <property type="entry name" value="SF2_C_SNF"/>
    <property type="match status" value="1"/>
</dbReference>
<dbReference type="RefSeq" id="WP_196937542.1">
    <property type="nucleotide sequence ID" value="NZ_MU158689.1"/>
</dbReference>
<dbReference type="InterPro" id="IPR014001">
    <property type="entry name" value="Helicase_ATP-bd"/>
</dbReference>
<dbReference type="InterPro" id="IPR049730">
    <property type="entry name" value="SNF2/RAD54-like_C"/>
</dbReference>
<accession>A0ABR9T3B3</accession>
<gene>
    <name evidence="4" type="ORF">C4F40_03720</name>
</gene>
<dbReference type="InterPro" id="IPR038718">
    <property type="entry name" value="SNF2-like_sf"/>
</dbReference>
<evidence type="ECO:0000256" key="1">
    <source>
        <dbReference type="ARBA" id="ARBA00022801"/>
    </source>
</evidence>
<dbReference type="EMBL" id="PSKQ01000017">
    <property type="protein sequence ID" value="MBE8719836.1"/>
    <property type="molecule type" value="Genomic_DNA"/>
</dbReference>
<proteinExistence type="predicted"/>
<comment type="caution">
    <text evidence="4">The sequence shown here is derived from an EMBL/GenBank/DDBJ whole genome shotgun (WGS) entry which is preliminary data.</text>
</comment>
<protein>
    <recommendedName>
        <fullName evidence="6">Helicase SNF2</fullName>
    </recommendedName>
</protein>
<evidence type="ECO:0008006" key="6">
    <source>
        <dbReference type="Google" id="ProtNLM"/>
    </source>
</evidence>
<dbReference type="InterPro" id="IPR000330">
    <property type="entry name" value="SNF2_N"/>
</dbReference>
<dbReference type="Gene3D" id="3.40.50.10810">
    <property type="entry name" value="Tandem AAA-ATPase domain"/>
    <property type="match status" value="1"/>
</dbReference>
<keyword evidence="1" id="KW-0378">Hydrolase</keyword>
<dbReference type="SUPFAM" id="SSF52540">
    <property type="entry name" value="P-loop containing nucleoside triphosphate hydrolases"/>
    <property type="match status" value="2"/>
</dbReference>
<evidence type="ECO:0000313" key="4">
    <source>
        <dbReference type="EMBL" id="MBE8719836.1"/>
    </source>
</evidence>
<dbReference type="Proteomes" id="UP000618319">
    <property type="component" value="Unassembled WGS sequence"/>
</dbReference>
<organism evidence="4 5">
    <name type="scientific">Sphingobacterium pedocola</name>
    <dbReference type="NCBI Taxonomy" id="2082722"/>
    <lineage>
        <taxon>Bacteria</taxon>
        <taxon>Pseudomonadati</taxon>
        <taxon>Bacteroidota</taxon>
        <taxon>Sphingobacteriia</taxon>
        <taxon>Sphingobacteriales</taxon>
        <taxon>Sphingobacteriaceae</taxon>
        <taxon>Sphingobacterium</taxon>
    </lineage>
</organism>
<dbReference type="Gene3D" id="3.40.50.300">
    <property type="entry name" value="P-loop containing nucleotide triphosphate hydrolases"/>
    <property type="match status" value="1"/>
</dbReference>
<dbReference type="InterPro" id="IPR027417">
    <property type="entry name" value="P-loop_NTPase"/>
</dbReference>
<feature type="domain" description="Helicase ATP-binding" evidence="2">
    <location>
        <begin position="702"/>
        <end position="861"/>
    </location>
</feature>
<dbReference type="PROSITE" id="PS51194">
    <property type="entry name" value="HELICASE_CTER"/>
    <property type="match status" value="1"/>
</dbReference>
<sequence>METTQTIASEKEATTTVLPKRKASEPFLIPWEDGEEFKLNPNFIASLYKAKSDLRKFRVWIRKFTYVNARKFNAQLSHHGAKAPNLDLELLPEGLSVCCSCKKIVAGICIHAASALYSKAEKDFFFFKNLYKEEVDCLPLEQQSFFNYHIDIWTHSPKAFYTNHTEHGRIFGYRNNYLGENIINEKIILSNQASALPNFSRPIFAVPTNLHFLGIPIIIPFLTDDSDNTKSRFSYLREENHEQTIQYNSEDVVLETLCKKILKLKSDCDNSLSIDGSTLKSFLVNQWRTSLHAKITELSFFTSSNYSFDINSFKLPAKYGVHKSTVTLAGNDLKIKFKIKEEEDGSLGLSLHLYYLEELIVAPIFGSNIYCYFLQLTDDHTLFIDDVDVEQVLQQFRLCKFKLTALKQDLINFFEEIVFPLSKRFEFAIEAISNSSSIKKMHEALMTKVTISAIEEYLCFDLSYFDKSSNEWPVASQANCMIYRRENVMYYYERAEVQLQHEEIINQHIRFQEQAFKSRLALPKVTIKRSNWLGNFIKSCRGKGIKVVINKVKKGSEYFPQELSWEVVKVIPENRFFSIYFKFKFGQKLYTTAEFENVVNDSPGIFPLDNGNYAFLKRSDKALFDPLYTHGIVEDDCIKLTSAQMLSFQTLLEKIDASIIQESLRERRAKLANLDEIPQLAIPETVQATLRPYQQAGFSWMAFLNEFQWGGILADDMGLGKTLQAITLLESFYEANSDAPPSLIVVPNTLLFNWQNEFQKFAPNRQISIYHGLKRKEQASLKNDVIIVTTYGTLIADAVFFRHQTFSYLIMDESQAVKNRNSKRFEILSEVQATFRIAMTGTPIENGIQDLYAQMSLVNPGFFGNYRNFNRMFKGVKDEEVGNEVRTSLKKMIEPFILRRTKKQVALDLPDKTEAILHIDMLPTQRKVYDKYRKLFRDEVRDSLESEEPSKSKFLAIEALIKLRQICNSPSLLKGEMFAKDAVKLDYIDEILEDVVPGHKVLLFSSFTGMLKLVAERIQVSGVQYAYLDGKLSQAQRQAAVEQFQNNENCRLFLISLKAGGTGLNLTAADYVYILDPWWNPAAEAQAIDRCYRIGQEKHVNAYKLVCRDSVEEKILALQERKKKLADGLILDETNIMKSLSKEELLKLFE</sequence>
<name>A0ABR9T3B3_9SPHI</name>